<evidence type="ECO:0000313" key="2">
    <source>
        <dbReference type="EMBL" id="SLN63066.1"/>
    </source>
</evidence>
<sequence>MAMPRVVMMAMVLTAVAACSGKDKPLTRIKHTGNGPDEFAILPSKPLQEPESFTSLPAPAPGTANLTDVNPRAEGVIALGGNPAALAGNKINASETALVNYSRRYGVEPDIRTIVAVEDAEVRKKRGRVNILNIGPDDDYTLAYKKEWLNSQAAREQLSAQGVGTPSAPPGE</sequence>
<dbReference type="Proteomes" id="UP000193061">
    <property type="component" value="Unassembled WGS sequence"/>
</dbReference>
<accession>A0A1X6ZVS7</accession>
<evidence type="ECO:0000313" key="3">
    <source>
        <dbReference type="Proteomes" id="UP000193061"/>
    </source>
</evidence>
<feature type="chain" id="PRO_5013027551" description="Beta-barrel assembly machine subunit BamF" evidence="1">
    <location>
        <begin position="18"/>
        <end position="172"/>
    </location>
</feature>
<organism evidence="2 3">
    <name type="scientific">Roseovarius albus</name>
    <dbReference type="NCBI Taxonomy" id="1247867"/>
    <lineage>
        <taxon>Bacteria</taxon>
        <taxon>Pseudomonadati</taxon>
        <taxon>Pseudomonadota</taxon>
        <taxon>Alphaproteobacteria</taxon>
        <taxon>Rhodobacterales</taxon>
        <taxon>Roseobacteraceae</taxon>
        <taxon>Roseovarius</taxon>
    </lineage>
</organism>
<dbReference type="RefSeq" id="WP_085806979.1">
    <property type="nucleotide sequence ID" value="NZ_FWFX01000012.1"/>
</dbReference>
<proteinExistence type="predicted"/>
<dbReference type="EMBL" id="FWFX01000012">
    <property type="protein sequence ID" value="SLN63066.1"/>
    <property type="molecule type" value="Genomic_DNA"/>
</dbReference>
<evidence type="ECO:0000256" key="1">
    <source>
        <dbReference type="SAM" id="SignalP"/>
    </source>
</evidence>
<keyword evidence="1" id="KW-0732">Signal</keyword>
<gene>
    <name evidence="2" type="ORF">ROA7450_03292</name>
</gene>
<name>A0A1X6ZVS7_9RHOB</name>
<dbReference type="OrthoDB" id="7876689at2"/>
<keyword evidence="3" id="KW-1185">Reference proteome</keyword>
<protein>
    <recommendedName>
        <fullName evidence="4">Beta-barrel assembly machine subunit BamF</fullName>
    </recommendedName>
</protein>
<dbReference type="Pfam" id="PF11233">
    <property type="entry name" value="DUF3035"/>
    <property type="match status" value="1"/>
</dbReference>
<dbReference type="PROSITE" id="PS51257">
    <property type="entry name" value="PROKAR_LIPOPROTEIN"/>
    <property type="match status" value="1"/>
</dbReference>
<feature type="signal peptide" evidence="1">
    <location>
        <begin position="1"/>
        <end position="17"/>
    </location>
</feature>
<dbReference type="InterPro" id="IPR021395">
    <property type="entry name" value="DUF3035"/>
</dbReference>
<reference evidence="2 3" key="1">
    <citation type="submission" date="2017-03" db="EMBL/GenBank/DDBJ databases">
        <authorList>
            <person name="Afonso C.L."/>
            <person name="Miller P.J."/>
            <person name="Scott M.A."/>
            <person name="Spackman E."/>
            <person name="Goraichik I."/>
            <person name="Dimitrov K.M."/>
            <person name="Suarez D.L."/>
            <person name="Swayne D.E."/>
        </authorList>
    </citation>
    <scope>NUCLEOTIDE SEQUENCE [LARGE SCALE GENOMIC DNA]</scope>
    <source>
        <strain evidence="2 3">CECT 7450</strain>
    </source>
</reference>
<dbReference type="AlphaFoldDB" id="A0A1X6ZVS7"/>
<evidence type="ECO:0008006" key="4">
    <source>
        <dbReference type="Google" id="ProtNLM"/>
    </source>
</evidence>